<comment type="caution">
    <text evidence="1">The sequence shown here is derived from an EMBL/GenBank/DDBJ whole genome shotgun (WGS) entry which is preliminary data.</text>
</comment>
<reference evidence="1" key="1">
    <citation type="submission" date="2021-03" db="EMBL/GenBank/DDBJ databases">
        <title>Taxonomic study of Clostridium polyendosporum from meadow-gley soil under rice.</title>
        <authorList>
            <person name="Kobayashi H."/>
            <person name="Tanizawa Y."/>
            <person name="Yagura M."/>
        </authorList>
    </citation>
    <scope>NUCLEOTIDE SEQUENCE</scope>
    <source>
        <strain evidence="1">JCM 30710</strain>
    </source>
</reference>
<sequence length="73" mass="8476">MEKEFLQEIASEAKSYEECIKMLNEYANRYQLINEGKIVVTESYPSINELSFDGVNLTKFSVFVYLKEPEKVG</sequence>
<gene>
    <name evidence="1" type="ORF">CPJCM30710_23970</name>
</gene>
<dbReference type="Proteomes" id="UP000679179">
    <property type="component" value="Unassembled WGS sequence"/>
</dbReference>
<dbReference type="AlphaFoldDB" id="A0A919VHJ0"/>
<accession>A0A919VHJ0</accession>
<keyword evidence="2" id="KW-1185">Reference proteome</keyword>
<organism evidence="1 2">
    <name type="scientific">Clostridium polyendosporum</name>
    <dbReference type="NCBI Taxonomy" id="69208"/>
    <lineage>
        <taxon>Bacteria</taxon>
        <taxon>Bacillati</taxon>
        <taxon>Bacillota</taxon>
        <taxon>Clostridia</taxon>
        <taxon>Eubacteriales</taxon>
        <taxon>Clostridiaceae</taxon>
        <taxon>Clostridium</taxon>
    </lineage>
</organism>
<protein>
    <submittedName>
        <fullName evidence="1">Uncharacterized protein</fullName>
    </submittedName>
</protein>
<evidence type="ECO:0000313" key="2">
    <source>
        <dbReference type="Proteomes" id="UP000679179"/>
    </source>
</evidence>
<evidence type="ECO:0000313" key="1">
    <source>
        <dbReference type="EMBL" id="GIM29731.1"/>
    </source>
</evidence>
<dbReference type="EMBL" id="BOPZ01000021">
    <property type="protein sequence ID" value="GIM29731.1"/>
    <property type="molecule type" value="Genomic_DNA"/>
</dbReference>
<name>A0A919VHJ0_9CLOT</name>
<dbReference type="RefSeq" id="WP_212904417.1">
    <property type="nucleotide sequence ID" value="NZ_BOPZ01000021.1"/>
</dbReference>
<proteinExistence type="predicted"/>